<reference evidence="1 2" key="1">
    <citation type="journal article" date="2021" name="Sci. Rep.">
        <title>Chromosome anchoring in Senegalese sole (Solea senegalensis) reveals sex-associated markers and genome rearrangements in flatfish.</title>
        <authorList>
            <person name="Guerrero-Cozar I."/>
            <person name="Gomez-Garrido J."/>
            <person name="Berbel C."/>
            <person name="Martinez-Blanch J.F."/>
            <person name="Alioto T."/>
            <person name="Claros M.G."/>
            <person name="Gagnaire P.A."/>
            <person name="Manchado M."/>
        </authorList>
    </citation>
    <scope>NUCLEOTIDE SEQUENCE [LARGE SCALE GENOMIC DNA]</scope>
    <source>
        <strain evidence="1">Sse05_10M</strain>
    </source>
</reference>
<accession>A0AAV6SJI1</accession>
<dbReference type="Proteomes" id="UP000693946">
    <property type="component" value="Linkage Group LG12"/>
</dbReference>
<keyword evidence="2" id="KW-1185">Reference proteome</keyword>
<protein>
    <submittedName>
        <fullName evidence="1">Uncharacterized protein</fullName>
    </submittedName>
</protein>
<organism evidence="1 2">
    <name type="scientific">Solea senegalensis</name>
    <name type="common">Senegalese sole</name>
    <dbReference type="NCBI Taxonomy" id="28829"/>
    <lineage>
        <taxon>Eukaryota</taxon>
        <taxon>Metazoa</taxon>
        <taxon>Chordata</taxon>
        <taxon>Craniata</taxon>
        <taxon>Vertebrata</taxon>
        <taxon>Euteleostomi</taxon>
        <taxon>Actinopterygii</taxon>
        <taxon>Neopterygii</taxon>
        <taxon>Teleostei</taxon>
        <taxon>Neoteleostei</taxon>
        <taxon>Acanthomorphata</taxon>
        <taxon>Carangaria</taxon>
        <taxon>Pleuronectiformes</taxon>
        <taxon>Pleuronectoidei</taxon>
        <taxon>Soleidae</taxon>
        <taxon>Solea</taxon>
    </lineage>
</organism>
<gene>
    <name evidence="1" type="ORF">JOB18_026696</name>
</gene>
<dbReference type="AlphaFoldDB" id="A0AAV6SJI1"/>
<comment type="caution">
    <text evidence="1">The sequence shown here is derived from an EMBL/GenBank/DDBJ whole genome shotgun (WGS) entry which is preliminary data.</text>
</comment>
<evidence type="ECO:0000313" key="2">
    <source>
        <dbReference type="Proteomes" id="UP000693946"/>
    </source>
</evidence>
<proteinExistence type="predicted"/>
<dbReference type="EMBL" id="JAGKHQ010000004">
    <property type="protein sequence ID" value="KAG7518155.1"/>
    <property type="molecule type" value="Genomic_DNA"/>
</dbReference>
<evidence type="ECO:0000313" key="1">
    <source>
        <dbReference type="EMBL" id="KAG7518155.1"/>
    </source>
</evidence>
<name>A0AAV6SJI1_SOLSE</name>
<sequence>MHQDGALRRKELKLTQGICTSELHHGGAQEAAAFLLHSGSPKTILDGSPCHFTECH</sequence>